<dbReference type="PANTHER" id="PTHR43464">
    <property type="entry name" value="METHYLTRANSFERASE"/>
    <property type="match status" value="1"/>
</dbReference>
<protein>
    <submittedName>
        <fullName evidence="4">Uncharacterized protein</fullName>
    </submittedName>
</protein>
<gene>
    <name evidence="4" type="ORF">Spa2297_02880</name>
</gene>
<dbReference type="InterPro" id="IPR029063">
    <property type="entry name" value="SAM-dependent_MTases_sf"/>
</dbReference>
<keyword evidence="3" id="KW-0949">S-adenosyl-L-methionine</keyword>
<evidence type="ECO:0000313" key="5">
    <source>
        <dbReference type="Proteomes" id="UP000078468"/>
    </source>
</evidence>
<dbReference type="CDD" id="cd02440">
    <property type="entry name" value="AdoMet_MTases"/>
    <property type="match status" value="1"/>
</dbReference>
<evidence type="ECO:0000313" key="4">
    <source>
        <dbReference type="EMBL" id="ANJ06018.1"/>
    </source>
</evidence>
<dbReference type="PANTHER" id="PTHR43464:SF19">
    <property type="entry name" value="UBIQUINONE BIOSYNTHESIS O-METHYLTRANSFERASE, MITOCHONDRIAL"/>
    <property type="match status" value="1"/>
</dbReference>
<evidence type="ECO:0000256" key="2">
    <source>
        <dbReference type="ARBA" id="ARBA00022679"/>
    </source>
</evidence>
<dbReference type="Gene3D" id="3.40.50.150">
    <property type="entry name" value="Vaccinia Virus protein VP39"/>
    <property type="match status" value="1"/>
</dbReference>
<sequence>MSNKVEPVESVEVSDASVQREWKSVAATGARELASSYVLCNTVLGLARSGIAARLSDHWTPLAELVPPGGYTELVGNLLRFAEIRGLVESRGDSWRLSASGGALLGEVPEAVIGYYAEAYGPVLSSIEGLATGRLHYGTDVERDTEALGRRCEVLFRSVGMNVVRELIGRYGAERVLDLGCGTGGMVLDLAREDPRLRAVGLDIAEDAVALASKRAREEGLQDRVSFVVGDAFVPGEWPAAARECDLFIAVGAVHEHFRDGEEAVAELLRAYAELLAGKPGSVLVLAEPELFRDAEDADFFLVHALTEQGFPQRREPWLKVIEAAGLTCRRIQSVPDTMFRFAYYEITSAAVPR</sequence>
<dbReference type="GO" id="GO:0032259">
    <property type="term" value="P:methylation"/>
    <property type="evidence" value="ECO:0007669"/>
    <property type="project" value="UniProtKB-KW"/>
</dbReference>
<dbReference type="SUPFAM" id="SSF53335">
    <property type="entry name" value="S-adenosyl-L-methionine-dependent methyltransferases"/>
    <property type="match status" value="1"/>
</dbReference>
<dbReference type="Pfam" id="PF13649">
    <property type="entry name" value="Methyltransf_25"/>
    <property type="match status" value="1"/>
</dbReference>
<dbReference type="EMBL" id="CP015866">
    <property type="protein sequence ID" value="ANJ06018.1"/>
    <property type="molecule type" value="Genomic_DNA"/>
</dbReference>
<keyword evidence="2" id="KW-0808">Transferase</keyword>
<dbReference type="GO" id="GO:0008168">
    <property type="term" value="F:methyltransferase activity"/>
    <property type="evidence" value="ECO:0007669"/>
    <property type="project" value="UniProtKB-KW"/>
</dbReference>
<dbReference type="GeneID" id="91303812"/>
<dbReference type="KEGG" id="spav:Spa2297_02880"/>
<name>A0A191UTJ2_9ACTN</name>
<organism evidence="4 5">
    <name type="scientific">Streptomyces parvulus</name>
    <dbReference type="NCBI Taxonomy" id="146923"/>
    <lineage>
        <taxon>Bacteria</taxon>
        <taxon>Bacillati</taxon>
        <taxon>Actinomycetota</taxon>
        <taxon>Actinomycetes</taxon>
        <taxon>Kitasatosporales</taxon>
        <taxon>Streptomycetaceae</taxon>
        <taxon>Streptomyces</taxon>
    </lineage>
</organism>
<evidence type="ECO:0000256" key="3">
    <source>
        <dbReference type="ARBA" id="ARBA00022691"/>
    </source>
</evidence>
<keyword evidence="1" id="KW-0489">Methyltransferase</keyword>
<dbReference type="AlphaFoldDB" id="A0A191UTJ2"/>
<accession>A0A191UTJ2</accession>
<proteinExistence type="predicted"/>
<dbReference type="InterPro" id="IPR041698">
    <property type="entry name" value="Methyltransf_25"/>
</dbReference>
<evidence type="ECO:0000256" key="1">
    <source>
        <dbReference type="ARBA" id="ARBA00022603"/>
    </source>
</evidence>
<dbReference type="Proteomes" id="UP000078468">
    <property type="component" value="Chromosome"/>
</dbReference>
<dbReference type="RefSeq" id="WP_064726398.1">
    <property type="nucleotide sequence ID" value="NZ_BMRX01000003.1"/>
</dbReference>
<reference evidence="4 5" key="1">
    <citation type="submission" date="2016-05" db="EMBL/GenBank/DDBJ databases">
        <title>Non-Contiguous Finished Genome Sequence of Streptomyces parvulus 2297 Integrated Site-Specifically with Actinophage R4.</title>
        <authorList>
            <person name="Nishizawa T."/>
            <person name="Miura T."/>
            <person name="Harada C."/>
            <person name="Guo Y."/>
            <person name="Narisawa K."/>
            <person name="Ohta H."/>
            <person name="Takahashi H."/>
            <person name="Shirai M."/>
        </authorList>
    </citation>
    <scope>NUCLEOTIDE SEQUENCE [LARGE SCALE GENOMIC DNA]</scope>
    <source>
        <strain evidence="4 5">2297</strain>
    </source>
</reference>